<proteinExistence type="predicted"/>
<feature type="compositionally biased region" description="Basic residues" evidence="1">
    <location>
        <begin position="1192"/>
        <end position="1229"/>
    </location>
</feature>
<feature type="chain" id="PRO_5045200758" evidence="2">
    <location>
        <begin position="17"/>
        <end position="1229"/>
    </location>
</feature>
<feature type="signal peptide" evidence="2">
    <location>
        <begin position="1"/>
        <end position="16"/>
    </location>
</feature>
<reference evidence="3 4" key="1">
    <citation type="submission" date="2024-03" db="EMBL/GenBank/DDBJ databases">
        <title>Aureococcus anophagefferens CCMP1851 and Kratosvirus quantuckense: Draft genome of a second virus-susceptible host strain in the model system.</title>
        <authorList>
            <person name="Chase E."/>
            <person name="Truchon A.R."/>
            <person name="Schepens W."/>
            <person name="Wilhelm S.W."/>
        </authorList>
    </citation>
    <scope>NUCLEOTIDE SEQUENCE [LARGE SCALE GENOMIC DNA]</scope>
    <source>
        <strain evidence="3 4">CCMP1851</strain>
    </source>
</reference>
<organism evidence="3 4">
    <name type="scientific">Aureococcus anophagefferens</name>
    <name type="common">Harmful bloom alga</name>
    <dbReference type="NCBI Taxonomy" id="44056"/>
    <lineage>
        <taxon>Eukaryota</taxon>
        <taxon>Sar</taxon>
        <taxon>Stramenopiles</taxon>
        <taxon>Ochrophyta</taxon>
        <taxon>Pelagophyceae</taxon>
        <taxon>Pelagomonadales</taxon>
        <taxon>Pelagomonadaceae</taxon>
        <taxon>Aureococcus</taxon>
    </lineage>
</organism>
<keyword evidence="2" id="KW-0732">Signal</keyword>
<evidence type="ECO:0000256" key="1">
    <source>
        <dbReference type="SAM" id="MobiDB-lite"/>
    </source>
</evidence>
<protein>
    <submittedName>
        <fullName evidence="3">Uncharacterized protein</fullName>
    </submittedName>
</protein>
<evidence type="ECO:0000313" key="3">
    <source>
        <dbReference type="EMBL" id="KAK7242344.1"/>
    </source>
</evidence>
<keyword evidence="4" id="KW-1185">Reference proteome</keyword>
<comment type="caution">
    <text evidence="3">The sequence shown here is derived from an EMBL/GenBank/DDBJ whole genome shotgun (WGS) entry which is preliminary data.</text>
</comment>
<dbReference type="EMBL" id="JBBJCI010000145">
    <property type="protein sequence ID" value="KAK7242344.1"/>
    <property type="molecule type" value="Genomic_DNA"/>
</dbReference>
<feature type="region of interest" description="Disordered" evidence="1">
    <location>
        <begin position="1031"/>
        <end position="1052"/>
    </location>
</feature>
<dbReference type="PROSITE" id="PS51257">
    <property type="entry name" value="PROKAR_LIPOPROTEIN"/>
    <property type="match status" value="1"/>
</dbReference>
<evidence type="ECO:0000256" key="2">
    <source>
        <dbReference type="SAM" id="SignalP"/>
    </source>
</evidence>
<accession>A0ABR1G181</accession>
<sequence length="1229" mass="131254">MRPVCLLLATLGSAAALPRPFVVLSGLAVAAAACTSNSDCSSGEFCNSADNPECEACYYPGDLPRSVDACARYEDACGAACDGSGGGNSGDGDAEDGSGGNGDPDGGNLPEGCCSEVMEPHQQCVYPTDSTYDRDEVKEPVVSSEALEFATHDDCAAHDAYADCVGETAERCHWVFLSSPKGGFCRVDPISKCLELGNCVCNTEDFQGGGADLGGGIVFHAPVSVTPRDVAPGSRVTSYSEAATPPVAGADELRPRDEAFFVSRVDFTAKALTYELSSPFPADSTVLFKLHHLYRDQRLRGTLYDGPGLSVTVASEADGKAELAVNGHAYAFPAAALKTWHCNQIAVTPSRVYVRDLAIARDLDAEAAPAAAPRAVLGPASAELFDVRVYAGALSADEIATVGARCGDPGELKMLMDLETEFLRGGCTPDVDGVPSNEGIQTYGSGAFGTLWVAPAEYGTEWWTTDFDEVPPGTNANFNSGMFDELVAGDLYDLTEEMLDLDHYFQEQKMLSHVWEKYYFETDMMAVNLAPFSAYASASEVPGHSARDWNNPCRFLHQHNNGWLFPFYGSAIEKWEPTDDAAVFDLRSLYRNRGHSGYGFVVHEVFHGFQGELCGTYGTCGGRWLAESTASFGCDFNFPGTDTYTAPYVVTPPIPLNMFFDVEPSTHFIDLGISDGVRGGHIYGAFLFWSYLANHAGQPGAVGKMYSVDLGAVGELLKLRALLFAEGLDLGDVFANFVAHLRTVDDPLFADEISKMIETSFESYSGGIWAASEDFGCPATCGTCEVAGCADSDSWTYGGDSNMNCAWVAKNPGARCSLEGDGIFGSSTLEDLQTTVAVSGATAGSVAAPAASRPGPFGWNALKLDGFDAGDFVTITVAWDDLVTDDATANPAALNKVHASCVNDRFFSARVVRLGADGVRTYWKMDGKNPDPVTVKISVGDVVHVLLVPTPPADYVDHPERLYDTFEPVPHYGYGYEVAVANSGSETAAADMAYGVLAYADRGDWFETRCTCLTLSEDLSDCWAPRRADHDAAPRARAPAPSRAPTTTTTAPTTTTTTAAACANDESWKTPPGGVGCAKQTKAGKCKKKGCKWTKQFKKCSKQKARSCSKLFKKYDKKKAKGKMKAKDYSKLATLCETMGAADIEASVGCPASCGTCPTPTPTTAGVGAVVGETTTTVGFEGGGNAKWDPCKKKKTKKRCKKKKNKKGKKKCSWNPRKQKCKLKKKKTQ</sequence>
<name>A0ABR1G181_AURAN</name>
<dbReference type="Proteomes" id="UP001363151">
    <property type="component" value="Unassembled WGS sequence"/>
</dbReference>
<gene>
    <name evidence="3" type="ORF">SO694_00012149</name>
</gene>
<feature type="compositionally biased region" description="Low complexity" evidence="1">
    <location>
        <begin position="1035"/>
        <end position="1052"/>
    </location>
</feature>
<feature type="region of interest" description="Disordered" evidence="1">
    <location>
        <begin position="1184"/>
        <end position="1229"/>
    </location>
</feature>
<evidence type="ECO:0000313" key="4">
    <source>
        <dbReference type="Proteomes" id="UP001363151"/>
    </source>
</evidence>